<comment type="caution">
    <text evidence="2">The sequence shown here is derived from an EMBL/GenBank/DDBJ whole genome shotgun (WGS) entry which is preliminary data.</text>
</comment>
<accession>A0A6V8MVL5</accession>
<dbReference type="AlphaFoldDB" id="A0A6V8MVL5"/>
<evidence type="ECO:0000313" key="2">
    <source>
        <dbReference type="EMBL" id="GFO63603.1"/>
    </source>
</evidence>
<gene>
    <name evidence="2" type="ORF">GMPD_15220</name>
</gene>
<organism evidence="2 3">
    <name type="scientific">Geomonas paludis</name>
    <dbReference type="NCBI Taxonomy" id="2740185"/>
    <lineage>
        <taxon>Bacteria</taxon>
        <taxon>Pseudomonadati</taxon>
        <taxon>Thermodesulfobacteriota</taxon>
        <taxon>Desulfuromonadia</taxon>
        <taxon>Geobacterales</taxon>
        <taxon>Geobacteraceae</taxon>
        <taxon>Geomonas</taxon>
    </lineage>
</organism>
<feature type="signal peptide" evidence="1">
    <location>
        <begin position="1"/>
        <end position="32"/>
    </location>
</feature>
<keyword evidence="1" id="KW-0732">Signal</keyword>
<dbReference type="EMBL" id="BLXY01000002">
    <property type="protein sequence ID" value="GFO63603.1"/>
    <property type="molecule type" value="Genomic_DNA"/>
</dbReference>
<evidence type="ECO:0000313" key="3">
    <source>
        <dbReference type="Proteomes" id="UP000568888"/>
    </source>
</evidence>
<sequence>MKWSESTTLQTGVRALIAGCLISLWLALPAHATPSTQIWIPSPDVQPFLVGHIGVDNYFRKSHNDAGDRDPNILEVGLTVGLLPFEKLQLEIGGDYLTSAGNPNDRYPWSGNAKLGIREEALFPFSPALAGGIYNTGKARKATDGNLSFVRSGQNIVYGLTAKTIPGPGFSLGRFSGGYYHGSKKALAPDNKGLLLSWDRTVSELSEKLWIAADYMGGENVNGALSFGAAWRFNRNVSLLFGYDKFRKRELSGEDTFTIQLDLDFP</sequence>
<protein>
    <recommendedName>
        <fullName evidence="4">Lipoprotein</fullName>
    </recommendedName>
</protein>
<evidence type="ECO:0000256" key="1">
    <source>
        <dbReference type="SAM" id="SignalP"/>
    </source>
</evidence>
<evidence type="ECO:0008006" key="4">
    <source>
        <dbReference type="Google" id="ProtNLM"/>
    </source>
</evidence>
<dbReference type="RefSeq" id="WP_183346453.1">
    <property type="nucleotide sequence ID" value="NZ_BLXY01000002.1"/>
</dbReference>
<feature type="chain" id="PRO_5028408815" description="Lipoprotein" evidence="1">
    <location>
        <begin position="33"/>
        <end position="266"/>
    </location>
</feature>
<dbReference type="Proteomes" id="UP000568888">
    <property type="component" value="Unassembled WGS sequence"/>
</dbReference>
<name>A0A6V8MVL5_9BACT</name>
<reference evidence="3" key="1">
    <citation type="submission" date="2020-06" db="EMBL/GenBank/DDBJ databases">
        <title>Draft genomic sequecing of Geomonas sp. Red736.</title>
        <authorList>
            <person name="Itoh H."/>
            <person name="Xu Z.X."/>
            <person name="Ushijima N."/>
            <person name="Masuda Y."/>
            <person name="Shiratori Y."/>
            <person name="Senoo K."/>
        </authorList>
    </citation>
    <scope>NUCLEOTIDE SEQUENCE [LARGE SCALE GENOMIC DNA]</scope>
    <source>
        <strain evidence="3">Red736</strain>
    </source>
</reference>
<proteinExistence type="predicted"/>